<gene>
    <name evidence="6" type="ORF">L0P92_34925</name>
</gene>
<feature type="region of interest" description="Disordered" evidence="4">
    <location>
        <begin position="519"/>
        <end position="540"/>
    </location>
</feature>
<dbReference type="InterPro" id="IPR011009">
    <property type="entry name" value="Kinase-like_dom_sf"/>
</dbReference>
<dbReference type="Proteomes" id="UP001139384">
    <property type="component" value="Unassembled WGS sequence"/>
</dbReference>
<protein>
    <submittedName>
        <fullName evidence="6">AAA family ATPase</fullName>
    </submittedName>
</protein>
<dbReference type="InterPro" id="IPR027417">
    <property type="entry name" value="P-loop_NTPase"/>
</dbReference>
<evidence type="ECO:0000313" key="7">
    <source>
        <dbReference type="Proteomes" id="UP001139384"/>
    </source>
</evidence>
<dbReference type="CDD" id="cd00009">
    <property type="entry name" value="AAA"/>
    <property type="match status" value="2"/>
</dbReference>
<dbReference type="Pfam" id="PF00004">
    <property type="entry name" value="AAA"/>
    <property type="match status" value="2"/>
</dbReference>
<dbReference type="InterPro" id="IPR000719">
    <property type="entry name" value="Prot_kinase_dom"/>
</dbReference>
<sequence length="1371" mass="148610">MSVEPLRSLLTGLGLDPTPREIAEILWLATRLPAAPTPADADVPEADPSRNPAEKTDDTAPSLPDEETAPKPTPTVPVYAPTAAHHSADAARPAARPVRLAADPLLPRQLDVLRALRPLKRRVPSRRDTEFDEEATLESMARRSLPHRKGTLLPVLRPAAERWLDAVLVVDGHPTGLLLWTPLVREVHRLLVRLGAFRDVRLRYLHSRPDGTPGLSAHPAPSPDRIRGVSEIHDPAGRRLVLVLTDGVAPGWQSPAVREAMRQWAAAGPLVVLQALPERLWRRTALPTVPARLRRAPLSAANTDLEYSGRRRGTRELPAGSVPVPVVELDPDWLRPWAELVAGVGPPVTDGAVTLLAARHRPPPPVADDRSPTRRLEDFHATATPEAFRLLACLSAVPLTVAIMRVVQAAMLPGTPPTVLAEALFSGLITPVPTDGSPAPTDVPHDFLPGVRAMLLESLRAHEVDRILREVSRFIERGDTTPGRISALLPDPTSGADLSADAVPWALLREEALVRAGLTTPAERIPSPSDDPDSVAQGTPHPYRLSGLITVADFSDVYLGVGADGNRAVVKRQPSDAYLEPDLFSELARVEAEALRRMGGRYAPPLLGIDREVPPTWLAMGYVTSVTGDAAANLIHGPWSSNGPSDDFHALSQLARVLAEALDRAHTAGIVHGNLSPHAVLVVPDTVVLISWVYAQFDGRAHAYPQYRQHATGYLPPEGYPQDAPLDPSFDMYGLGAILLREATRGNSLSHHPQALARLPAHLGGLRNLITRCLDPDPQRRPSARQLLAELGDLAAPRAVYRADGTAAGDRRGPWERLDATPGFEGVKRFLWGLRAETEAARDREVSGPGRPAATDRPLRHLVFSGNPGTGMTTAARLVGEIFHNLGLLDRGHVVEVRMTDLVAGYVGQSVGLTSSAVERALDGVLFIDEAYELHSSYGGFADETLSTLLTRMEQDRDRLVVIFAGLPDRMRDFLAAEPGLARRVPAENVIEFPELDPQALMTLLEGRLEEHGVSLAADAAEGLRRIVSEMHVRRNEGFPSAREMRILADAVVGRWADRVGRDVSEPVTDADIPEPYRAYLRVPAPDPSALLAGFDDLVGLETVRETLADLAGHLRDGQDLNERVLPHLLFTGPPGTGKTTVARIVGRLLHGLGLLRSGHCVEVTRADLVAEYVGQTAPRVRDAVHAALDGVLFIDEAYSLGQDTHAAYDFGAEAIDVLIGEMERWRSRLCVIAAGHPREMRAFMAANPGLASRFRTRVHFPDYDSADLVEILGRMAAAENYVLGPGVPARAAAWLDGARLSDPPAFDNARSGRRLLNLMEARMAARYHRDSNLTDSDLPVASLPLEFLPEDVPEPPRSGRPPDATGRGNP</sequence>
<organism evidence="6 7">
    <name type="scientific">Streptomyces muensis</name>
    <dbReference type="NCBI Taxonomy" id="1077944"/>
    <lineage>
        <taxon>Bacteria</taxon>
        <taxon>Bacillati</taxon>
        <taxon>Actinomycetota</taxon>
        <taxon>Actinomycetes</taxon>
        <taxon>Kitasatosporales</taxon>
        <taxon>Streptomycetaceae</taxon>
        <taxon>Streptomyces</taxon>
    </lineage>
</organism>
<keyword evidence="2" id="KW-0547">Nucleotide-binding</keyword>
<dbReference type="InterPro" id="IPR000641">
    <property type="entry name" value="CbxX/CfxQ"/>
</dbReference>
<dbReference type="InterPro" id="IPR003593">
    <property type="entry name" value="AAA+_ATPase"/>
</dbReference>
<dbReference type="GO" id="GO:0016887">
    <property type="term" value="F:ATP hydrolysis activity"/>
    <property type="evidence" value="ECO:0007669"/>
    <property type="project" value="InterPro"/>
</dbReference>
<evidence type="ECO:0000256" key="2">
    <source>
        <dbReference type="ARBA" id="ARBA00022741"/>
    </source>
</evidence>
<dbReference type="RefSeq" id="WP_234767073.1">
    <property type="nucleotide sequence ID" value="NZ_JAKEIP010000234.1"/>
</dbReference>
<dbReference type="InterPro" id="IPR003959">
    <property type="entry name" value="ATPase_AAA_core"/>
</dbReference>
<reference evidence="6" key="1">
    <citation type="submission" date="2022-01" db="EMBL/GenBank/DDBJ databases">
        <title>Draft Genome Sequences of Seven Type Strains of the Genus Streptomyces.</title>
        <authorList>
            <person name="Aziz S."/>
            <person name="Coretto E."/>
            <person name="Chronakova A."/>
            <person name="Sproer C."/>
            <person name="Huber K."/>
            <person name="Nouioui I."/>
            <person name="Gross H."/>
        </authorList>
    </citation>
    <scope>NUCLEOTIDE SEQUENCE</scope>
    <source>
        <strain evidence="6">DSM 103493</strain>
    </source>
</reference>
<dbReference type="InterPro" id="IPR050773">
    <property type="entry name" value="CbxX/CfxQ_RuBisCO_ESX"/>
</dbReference>
<dbReference type="SUPFAM" id="SSF56112">
    <property type="entry name" value="Protein kinase-like (PK-like)"/>
    <property type="match status" value="1"/>
</dbReference>
<feature type="region of interest" description="Disordered" evidence="4">
    <location>
        <begin position="36"/>
        <end position="94"/>
    </location>
</feature>
<keyword evidence="7" id="KW-1185">Reference proteome</keyword>
<accession>A0A9X1TPY9</accession>
<keyword evidence="3" id="KW-0067">ATP-binding</keyword>
<feature type="region of interest" description="Disordered" evidence="4">
    <location>
        <begin position="1345"/>
        <end position="1371"/>
    </location>
</feature>
<evidence type="ECO:0000256" key="4">
    <source>
        <dbReference type="SAM" id="MobiDB-lite"/>
    </source>
</evidence>
<name>A0A9X1TPY9_STRM4</name>
<proteinExistence type="inferred from homology"/>
<comment type="caution">
    <text evidence="6">The sequence shown here is derived from an EMBL/GenBank/DDBJ whole genome shotgun (WGS) entry which is preliminary data.</text>
</comment>
<dbReference type="SUPFAM" id="SSF52540">
    <property type="entry name" value="P-loop containing nucleoside triphosphate hydrolases"/>
    <property type="match status" value="2"/>
</dbReference>
<dbReference type="GO" id="GO:0004672">
    <property type="term" value="F:protein kinase activity"/>
    <property type="evidence" value="ECO:0007669"/>
    <property type="project" value="InterPro"/>
</dbReference>
<feature type="compositionally biased region" description="Low complexity" evidence="4">
    <location>
        <begin position="76"/>
        <end position="94"/>
    </location>
</feature>
<comment type="similarity">
    <text evidence="1">Belongs to the CbxX/CfxQ family.</text>
</comment>
<dbReference type="SMART" id="SM00382">
    <property type="entry name" value="AAA"/>
    <property type="match status" value="2"/>
</dbReference>
<dbReference type="EMBL" id="JAKEIP010000234">
    <property type="protein sequence ID" value="MCF1598705.1"/>
    <property type="molecule type" value="Genomic_DNA"/>
</dbReference>
<dbReference type="Gene3D" id="3.40.50.300">
    <property type="entry name" value="P-loop containing nucleotide triphosphate hydrolases"/>
    <property type="match status" value="2"/>
</dbReference>
<dbReference type="PROSITE" id="PS50011">
    <property type="entry name" value="PROTEIN_KINASE_DOM"/>
    <property type="match status" value="1"/>
</dbReference>
<feature type="domain" description="Protein kinase" evidence="5">
    <location>
        <begin position="543"/>
        <end position="801"/>
    </location>
</feature>
<dbReference type="PRINTS" id="PR00819">
    <property type="entry name" value="CBXCFQXSUPER"/>
</dbReference>
<dbReference type="SMART" id="SM00220">
    <property type="entry name" value="S_TKc"/>
    <property type="match status" value="1"/>
</dbReference>
<dbReference type="PANTHER" id="PTHR43392:SF2">
    <property type="entry name" value="AAA-TYPE ATPASE FAMILY PROTEIN _ ANKYRIN REPEAT FAMILY PROTEIN"/>
    <property type="match status" value="1"/>
</dbReference>
<dbReference type="GO" id="GO:0005524">
    <property type="term" value="F:ATP binding"/>
    <property type="evidence" value="ECO:0007669"/>
    <property type="project" value="UniProtKB-KW"/>
</dbReference>
<evidence type="ECO:0000313" key="6">
    <source>
        <dbReference type="EMBL" id="MCF1598705.1"/>
    </source>
</evidence>
<dbReference type="InterPro" id="IPR047738">
    <property type="entry name" value="SAV_2336-like_N"/>
</dbReference>
<evidence type="ECO:0000256" key="3">
    <source>
        <dbReference type="ARBA" id="ARBA00022840"/>
    </source>
</evidence>
<evidence type="ECO:0000259" key="5">
    <source>
        <dbReference type="PROSITE" id="PS50011"/>
    </source>
</evidence>
<dbReference type="PANTHER" id="PTHR43392">
    <property type="entry name" value="AAA-TYPE ATPASE FAMILY PROTEIN / ANKYRIN REPEAT FAMILY PROTEIN"/>
    <property type="match status" value="1"/>
</dbReference>
<dbReference type="FunFam" id="3.40.50.300:FF:000216">
    <property type="entry name" value="Type VII secretion ATPase EccA"/>
    <property type="match status" value="1"/>
</dbReference>
<dbReference type="Gene3D" id="1.10.8.60">
    <property type="match status" value="1"/>
</dbReference>
<evidence type="ECO:0000256" key="1">
    <source>
        <dbReference type="ARBA" id="ARBA00010378"/>
    </source>
</evidence>
<dbReference type="Gene3D" id="1.10.510.10">
    <property type="entry name" value="Transferase(Phosphotransferase) domain 1"/>
    <property type="match status" value="1"/>
</dbReference>
<dbReference type="NCBIfam" id="NF041121">
    <property type="entry name" value="SAV_2336_NTERM"/>
    <property type="match status" value="1"/>
</dbReference>